<dbReference type="InterPro" id="IPR001128">
    <property type="entry name" value="Cyt_P450"/>
</dbReference>
<dbReference type="PROSITE" id="PS00086">
    <property type="entry name" value="CYTOCHROME_P450"/>
    <property type="match status" value="1"/>
</dbReference>
<dbReference type="InterPro" id="IPR036396">
    <property type="entry name" value="Cyt_P450_sf"/>
</dbReference>
<dbReference type="KEGG" id="ccan:109702608"/>
<dbReference type="CDD" id="cd20665">
    <property type="entry name" value="CYP2C-like"/>
    <property type="match status" value="1"/>
</dbReference>
<keyword evidence="18" id="KW-1185">Reference proteome</keyword>
<dbReference type="PRINTS" id="PR00463">
    <property type="entry name" value="EP450I"/>
</dbReference>
<proteinExistence type="inferred from homology"/>
<reference evidence="19" key="2">
    <citation type="submission" date="2025-04" db="UniProtKB">
        <authorList>
            <consortium name="RefSeq"/>
        </authorList>
    </citation>
    <scope>IDENTIFICATION</scope>
    <source>
        <tissue evidence="19">Leukocyte</tissue>
    </source>
</reference>
<reference evidence="17" key="1">
    <citation type="submission" date="2023-09" db="UniProtKB">
        <authorList>
            <consortium name="Ensembl"/>
        </authorList>
    </citation>
    <scope>IDENTIFICATION</scope>
</reference>
<evidence type="ECO:0000256" key="13">
    <source>
        <dbReference type="ARBA" id="ARBA00023136"/>
    </source>
</evidence>
<evidence type="ECO:0000256" key="10">
    <source>
        <dbReference type="ARBA" id="ARBA00023002"/>
    </source>
</evidence>
<evidence type="ECO:0000256" key="7">
    <source>
        <dbReference type="ARBA" id="ARBA00022723"/>
    </source>
</evidence>
<evidence type="ECO:0000256" key="8">
    <source>
        <dbReference type="ARBA" id="ARBA00022824"/>
    </source>
</evidence>
<keyword evidence="11 14" id="KW-0408">Iron</keyword>
<gene>
    <name evidence="17 19" type="primary">LOC109702608</name>
</gene>
<dbReference type="InterPro" id="IPR002401">
    <property type="entry name" value="Cyt_P450_E_grp-I"/>
</dbReference>
<feature type="chain" id="PRO_5044674296" description="unspecific monooxygenase" evidence="16">
    <location>
        <begin position="25"/>
        <end position="489"/>
    </location>
</feature>
<evidence type="ECO:0000256" key="3">
    <source>
        <dbReference type="ARBA" id="ARBA00004406"/>
    </source>
</evidence>
<dbReference type="GO" id="GO:0005789">
    <property type="term" value="C:endoplasmic reticulum membrane"/>
    <property type="evidence" value="ECO:0007669"/>
    <property type="project" value="UniProtKB-SubCell"/>
</dbReference>
<keyword evidence="12 15" id="KW-0503">Monooxygenase</keyword>
<dbReference type="PANTHER" id="PTHR24300:SF400">
    <property type="entry name" value="CYTOCHROME P450 2C9"/>
    <property type="match status" value="1"/>
</dbReference>
<evidence type="ECO:0000256" key="2">
    <source>
        <dbReference type="ARBA" id="ARBA00004174"/>
    </source>
</evidence>
<dbReference type="Ensembl" id="ENSCCNT00000012400.1">
    <property type="protein sequence ID" value="ENSCCNP00000009425.1"/>
    <property type="gene ID" value="ENSCCNG00000009943.1"/>
</dbReference>
<dbReference type="GO" id="GO:0006082">
    <property type="term" value="P:organic acid metabolic process"/>
    <property type="evidence" value="ECO:0007669"/>
    <property type="project" value="TreeGrafter"/>
</dbReference>
<dbReference type="GO" id="GO:0005506">
    <property type="term" value="F:iron ion binding"/>
    <property type="evidence" value="ECO:0007669"/>
    <property type="project" value="InterPro"/>
</dbReference>
<evidence type="ECO:0000256" key="16">
    <source>
        <dbReference type="SAM" id="SignalP"/>
    </source>
</evidence>
<evidence type="ECO:0000256" key="12">
    <source>
        <dbReference type="ARBA" id="ARBA00023033"/>
    </source>
</evidence>
<organism evidence="17">
    <name type="scientific">Castor canadensis</name>
    <name type="common">American beaver</name>
    <dbReference type="NCBI Taxonomy" id="51338"/>
    <lineage>
        <taxon>Eukaryota</taxon>
        <taxon>Metazoa</taxon>
        <taxon>Chordata</taxon>
        <taxon>Craniata</taxon>
        <taxon>Vertebrata</taxon>
        <taxon>Euteleostomi</taxon>
        <taxon>Mammalia</taxon>
        <taxon>Eutheria</taxon>
        <taxon>Euarchontoglires</taxon>
        <taxon>Glires</taxon>
        <taxon>Rodentia</taxon>
        <taxon>Castorimorpha</taxon>
        <taxon>Castoridae</taxon>
        <taxon>Castor</taxon>
    </lineage>
</organism>
<evidence type="ECO:0000256" key="9">
    <source>
        <dbReference type="ARBA" id="ARBA00022848"/>
    </source>
</evidence>
<feature type="binding site" description="axial binding residue" evidence="14">
    <location>
        <position position="434"/>
    </location>
    <ligand>
        <name>heme</name>
        <dbReference type="ChEBI" id="CHEBI:30413"/>
    </ligand>
    <ligandPart>
        <name>Fe</name>
        <dbReference type="ChEBI" id="CHEBI:18248"/>
    </ligandPart>
</feature>
<evidence type="ECO:0000256" key="1">
    <source>
        <dbReference type="ARBA" id="ARBA00001971"/>
    </source>
</evidence>
<dbReference type="SUPFAM" id="SSF48264">
    <property type="entry name" value="Cytochrome P450"/>
    <property type="match status" value="1"/>
</dbReference>
<dbReference type="RefSeq" id="XP_020043494.1">
    <property type="nucleotide sequence ID" value="XM_020187905.1"/>
</dbReference>
<evidence type="ECO:0000313" key="19">
    <source>
        <dbReference type="RefSeq" id="XP_020043494.1"/>
    </source>
</evidence>
<evidence type="ECO:0000256" key="15">
    <source>
        <dbReference type="RuleBase" id="RU000461"/>
    </source>
</evidence>
<dbReference type="GO" id="GO:0020037">
    <property type="term" value="F:heme binding"/>
    <property type="evidence" value="ECO:0007669"/>
    <property type="project" value="InterPro"/>
</dbReference>
<dbReference type="PANTHER" id="PTHR24300">
    <property type="entry name" value="CYTOCHROME P450 508A4-RELATED"/>
    <property type="match status" value="1"/>
</dbReference>
<evidence type="ECO:0000256" key="11">
    <source>
        <dbReference type="ARBA" id="ARBA00023004"/>
    </source>
</evidence>
<evidence type="ECO:0000256" key="6">
    <source>
        <dbReference type="ARBA" id="ARBA00022617"/>
    </source>
</evidence>
<evidence type="ECO:0000256" key="5">
    <source>
        <dbReference type="ARBA" id="ARBA00012109"/>
    </source>
</evidence>
<dbReference type="InterPro" id="IPR017972">
    <property type="entry name" value="Cyt_P450_CS"/>
</dbReference>
<dbReference type="GO" id="GO:0016712">
    <property type="term" value="F:oxidoreductase activity, acting on paired donors, with incorporation or reduction of molecular oxygen, reduced flavin or flavoprotein as one donor, and incorporation of one atom of oxygen"/>
    <property type="evidence" value="ECO:0007669"/>
    <property type="project" value="UniProtKB-EC"/>
</dbReference>
<evidence type="ECO:0000313" key="17">
    <source>
        <dbReference type="Ensembl" id="ENSCCNP00000009425.1"/>
    </source>
</evidence>
<keyword evidence="7 14" id="KW-0479">Metal-binding</keyword>
<sequence>MDTVSLLLLGLACLLLSFWRQTSGREKLPPGPTPLPIIGNILQIDVKDISKSLTNLSKLYGPVFTLYFGMKPTVVLHGYEAVKEALIDHGEEFSGRGNFSVSERTAKGLGIVFSNGNKWKEMRRFSLMTLRNFGMGKRSIEDRVQEEARCLVEELKKTNGSPCDPTPVLGCAPCNVICSIIFKNRFDYKDKDFLNLMEKLNENIKILSSPWTQIYNTFPALIHCLPGSHNTLTKNIAYIKSYVLEKVEEHKKLLDVNNPQDFIDCFLIKMEQERHNEQSIFTDENLVTTILDLFGAGTETTSTTLRYALLLLMKHPHVTAKIQEEIDHVVGKQRSPSMQDRSHMPYTDAVLHEIQRYINLLPTNLPHSVTCDTKFRNYLIPKGTIILTSLTSVLNDNKEFPNPDMFDPGHFLDESGNFKKSDYFMPFSSGKRICVGEGLARMELFLFLTTILQNFNLKSLVDPKNLNTNPVANGMVSLPPQYQLYFIPV</sequence>
<dbReference type="GeneID" id="109702608"/>
<dbReference type="OrthoDB" id="1103324at2759"/>
<dbReference type="Pfam" id="PF00067">
    <property type="entry name" value="p450"/>
    <property type="match status" value="1"/>
</dbReference>
<keyword evidence="8" id="KW-0256">Endoplasmic reticulum</keyword>
<dbReference type="Proteomes" id="UP001732720">
    <property type="component" value="Chromosome 7"/>
</dbReference>
<keyword evidence="13" id="KW-0472">Membrane</keyword>
<keyword evidence="16" id="KW-0732">Signal</keyword>
<dbReference type="FunFam" id="1.10.630.10:FF:000299">
    <property type="entry name" value="Cytochrome P450 2C9"/>
    <property type="match status" value="1"/>
</dbReference>
<dbReference type="EC" id="1.14.14.1" evidence="5"/>
<keyword evidence="6 14" id="KW-0349">Heme</keyword>
<feature type="signal peptide" evidence="16">
    <location>
        <begin position="1"/>
        <end position="24"/>
    </location>
</feature>
<evidence type="ECO:0000313" key="18">
    <source>
        <dbReference type="Proteomes" id="UP001732720"/>
    </source>
</evidence>
<comment type="cofactor">
    <cofactor evidence="1 14">
        <name>heme</name>
        <dbReference type="ChEBI" id="CHEBI:30413"/>
    </cofactor>
</comment>
<dbReference type="PRINTS" id="PR00385">
    <property type="entry name" value="P450"/>
</dbReference>
<name>A0A8C0WFL9_CASCN</name>
<dbReference type="Gene3D" id="1.10.630.10">
    <property type="entry name" value="Cytochrome P450"/>
    <property type="match status" value="1"/>
</dbReference>
<comment type="subcellular location">
    <subcellularLocation>
        <location evidence="3">Endoplasmic reticulum membrane</location>
        <topology evidence="3">Peripheral membrane protein</topology>
    </subcellularLocation>
    <subcellularLocation>
        <location evidence="2">Microsome membrane</location>
        <topology evidence="2">Peripheral membrane protein</topology>
    </subcellularLocation>
</comment>
<dbReference type="InterPro" id="IPR050182">
    <property type="entry name" value="Cytochrome_P450_fam2"/>
</dbReference>
<evidence type="ECO:0000256" key="4">
    <source>
        <dbReference type="ARBA" id="ARBA00010617"/>
    </source>
</evidence>
<comment type="similarity">
    <text evidence="4 15">Belongs to the cytochrome P450 family.</text>
</comment>
<keyword evidence="10 15" id="KW-0560">Oxidoreductase</keyword>
<dbReference type="AlphaFoldDB" id="A0A8C0WFL9"/>
<keyword evidence="9" id="KW-0492">Microsome</keyword>
<protein>
    <recommendedName>
        <fullName evidence="5">unspecific monooxygenase</fullName>
        <ecNumber evidence="5">1.14.14.1</ecNumber>
    </recommendedName>
</protein>
<accession>A0A8C0WFL9</accession>
<dbReference type="GO" id="GO:0006805">
    <property type="term" value="P:xenobiotic metabolic process"/>
    <property type="evidence" value="ECO:0007669"/>
    <property type="project" value="TreeGrafter"/>
</dbReference>
<evidence type="ECO:0000256" key="14">
    <source>
        <dbReference type="PIRSR" id="PIRSR602401-1"/>
    </source>
</evidence>